<sequence length="462" mass="52862">MKGKHFRTLFMAVPQAGLRYAMGASMKKAKMKLLLIQSMGYLYPWAGANKANKLLMEWMAERGHQCRVINPLLSPPGFNENEYIREKSGENELELLESTDSMTHIRINGVEAYTVTSEFNIISFIRKTIEEFQPDITLVSDTQPYILLETVTELKTKAVFLAHSQSTLPFGPDSFEEDRDKLRLFKKLQGIISVSKFLDNYFRKWADVESKVIYFPSYGKGPFPYLGNFHNSFVTVINPSALKGFCIFRELARRMPNVQFAAVPTWATAEEELEEMKAAPNITLLKPSEDINDIYRKTRIFLMPSLWGESFGQVVIEAMLRGIPVIASNVGGLPEAKLGLDYILPVEPIRQYSTDNSLMGSVAQPVVPEQDLEPWVHALEKLINNREHYDFLSRASYKKAQAFQASLGFELFEHYFQEICENTDIYRESITKPERNSILGRVDTLSPAKRDQLVSLLQERRR</sequence>
<dbReference type="Pfam" id="PF13692">
    <property type="entry name" value="Glyco_trans_1_4"/>
    <property type="match status" value="1"/>
</dbReference>
<dbReference type="AlphaFoldDB" id="A0A1M6PYG5"/>
<dbReference type="CDD" id="cd03801">
    <property type="entry name" value="GT4_PimA-like"/>
    <property type="match status" value="1"/>
</dbReference>
<evidence type="ECO:0000256" key="1">
    <source>
        <dbReference type="ARBA" id="ARBA00022676"/>
    </source>
</evidence>
<evidence type="ECO:0000256" key="2">
    <source>
        <dbReference type="ARBA" id="ARBA00022679"/>
    </source>
</evidence>
<evidence type="ECO:0000313" key="4">
    <source>
        <dbReference type="Proteomes" id="UP000184386"/>
    </source>
</evidence>
<dbReference type="STRING" id="1121322.SAMN02745136_01793"/>
<dbReference type="EMBL" id="FRAC01000009">
    <property type="protein sequence ID" value="SHK13004.1"/>
    <property type="molecule type" value="Genomic_DNA"/>
</dbReference>
<dbReference type="RefSeq" id="WP_073274935.1">
    <property type="nucleotide sequence ID" value="NZ_FRAC01000009.1"/>
</dbReference>
<gene>
    <name evidence="3" type="ORF">SAMN02745136_01793</name>
</gene>
<keyword evidence="4" id="KW-1185">Reference proteome</keyword>
<dbReference type="PANTHER" id="PTHR12526">
    <property type="entry name" value="GLYCOSYLTRANSFERASE"/>
    <property type="match status" value="1"/>
</dbReference>
<protein>
    <submittedName>
        <fullName evidence="3">Glycosyl transferases group 1</fullName>
    </submittedName>
</protein>
<accession>A0A1M6PYG5</accession>
<dbReference type="Gene3D" id="3.40.50.2000">
    <property type="entry name" value="Glycogen Phosphorylase B"/>
    <property type="match status" value="2"/>
</dbReference>
<dbReference type="OrthoDB" id="9815550at2"/>
<reference evidence="3 4" key="1">
    <citation type="submission" date="2016-11" db="EMBL/GenBank/DDBJ databases">
        <authorList>
            <person name="Jaros S."/>
            <person name="Januszkiewicz K."/>
            <person name="Wedrychowicz H."/>
        </authorList>
    </citation>
    <scope>NUCLEOTIDE SEQUENCE [LARGE SCALE GENOMIC DNA]</scope>
    <source>
        <strain evidence="3 4">DSM 15929</strain>
    </source>
</reference>
<name>A0A1M6PYG5_9FIRM</name>
<dbReference type="GO" id="GO:0016757">
    <property type="term" value="F:glycosyltransferase activity"/>
    <property type="evidence" value="ECO:0007669"/>
    <property type="project" value="UniProtKB-KW"/>
</dbReference>
<keyword evidence="2 3" id="KW-0808">Transferase</keyword>
<evidence type="ECO:0000313" key="3">
    <source>
        <dbReference type="EMBL" id="SHK13004.1"/>
    </source>
</evidence>
<organism evidence="3 4">
    <name type="scientific">Anaerocolumna jejuensis DSM 15929</name>
    <dbReference type="NCBI Taxonomy" id="1121322"/>
    <lineage>
        <taxon>Bacteria</taxon>
        <taxon>Bacillati</taxon>
        <taxon>Bacillota</taxon>
        <taxon>Clostridia</taxon>
        <taxon>Lachnospirales</taxon>
        <taxon>Lachnospiraceae</taxon>
        <taxon>Anaerocolumna</taxon>
    </lineage>
</organism>
<keyword evidence="1" id="KW-0328">Glycosyltransferase</keyword>
<dbReference type="SUPFAM" id="SSF53756">
    <property type="entry name" value="UDP-Glycosyltransferase/glycogen phosphorylase"/>
    <property type="match status" value="1"/>
</dbReference>
<dbReference type="Proteomes" id="UP000184386">
    <property type="component" value="Unassembled WGS sequence"/>
</dbReference>
<proteinExistence type="predicted"/>
<dbReference type="PANTHER" id="PTHR12526:SF510">
    <property type="entry name" value="D-INOSITOL 3-PHOSPHATE GLYCOSYLTRANSFERASE"/>
    <property type="match status" value="1"/>
</dbReference>